<dbReference type="PIRSF" id="PIRSF004848">
    <property type="entry name" value="YBL036c_PLPDEIII"/>
    <property type="match status" value="1"/>
</dbReference>
<evidence type="ECO:0000256" key="3">
    <source>
        <dbReference type="PIRSR" id="PIRSR004848-1"/>
    </source>
</evidence>
<keyword evidence="1 2" id="KW-0663">Pyridoxal phosphate</keyword>
<proteinExistence type="inferred from homology"/>
<accession>F4XIG5</accession>
<dbReference type="AlphaFoldDB" id="F4XIG5"/>
<dbReference type="InterPro" id="IPR011078">
    <property type="entry name" value="PyrdxlP_homeostasis"/>
</dbReference>
<comment type="cofactor">
    <cofactor evidence="3">
        <name>pyridoxal 5'-phosphate</name>
        <dbReference type="ChEBI" id="CHEBI:597326"/>
    </cofactor>
</comment>
<gene>
    <name evidence="6" type="ORF">LYNGBM3L_01460</name>
</gene>
<evidence type="ECO:0000256" key="4">
    <source>
        <dbReference type="RuleBase" id="RU004514"/>
    </source>
</evidence>
<dbReference type="NCBIfam" id="TIGR00044">
    <property type="entry name" value="YggS family pyridoxal phosphate-dependent enzyme"/>
    <property type="match status" value="1"/>
</dbReference>
<dbReference type="InterPro" id="IPR001608">
    <property type="entry name" value="Ala_racemase_N"/>
</dbReference>
<dbReference type="CDD" id="cd00635">
    <property type="entry name" value="PLPDE_III_YBL036c_like"/>
    <property type="match status" value="1"/>
</dbReference>
<dbReference type="PANTHER" id="PTHR10146">
    <property type="entry name" value="PROLINE SYNTHETASE CO-TRANSCRIBED BACTERIAL HOMOLOG PROTEIN"/>
    <property type="match status" value="1"/>
</dbReference>
<keyword evidence="7" id="KW-1185">Reference proteome</keyword>
<evidence type="ECO:0000256" key="1">
    <source>
        <dbReference type="ARBA" id="ARBA00022898"/>
    </source>
</evidence>
<evidence type="ECO:0000256" key="2">
    <source>
        <dbReference type="HAMAP-Rule" id="MF_02087"/>
    </source>
</evidence>
<sequence>MGEAMEEKGKRKTMEKIPLTITTPITDNIQQILQQLKPNVRLIAVSKTVSVEKMREAYGAGIRDFGENRLQEACAKQEQLKDLEGISWHFIGHLQKNKAKLAVQTMDWIHSVDDLKLAQSLNRRANELNKRPKVCLQIKILPDPNKYGWSVEQLLETLPELEACDSLDIQGLMTILPLELSEAEIFDAFVEVAKFKEQLNQTTQLNLKEVSMGMSGDYLQAIKAGATMIRLGSKIFGKRE</sequence>
<dbReference type="SUPFAM" id="SSF51419">
    <property type="entry name" value="PLP-binding barrel"/>
    <property type="match status" value="1"/>
</dbReference>
<dbReference type="PANTHER" id="PTHR10146:SF14">
    <property type="entry name" value="PYRIDOXAL PHOSPHATE HOMEOSTASIS PROTEIN"/>
    <property type="match status" value="1"/>
</dbReference>
<name>F4XIG5_9CYAN</name>
<evidence type="ECO:0000313" key="7">
    <source>
        <dbReference type="Proteomes" id="UP000003959"/>
    </source>
</evidence>
<protein>
    <recommendedName>
        <fullName evidence="2">Pyridoxal phosphate homeostasis protein</fullName>
        <shortName evidence="2">PLP homeostasis protein</shortName>
    </recommendedName>
</protein>
<dbReference type="Gene3D" id="3.20.20.10">
    <property type="entry name" value="Alanine racemase"/>
    <property type="match status" value="1"/>
</dbReference>
<comment type="function">
    <text evidence="2">Pyridoxal 5'-phosphate (PLP)-binding protein, which is involved in PLP homeostasis.</text>
</comment>
<dbReference type="HAMAP" id="MF_02087">
    <property type="entry name" value="PLP_homeostasis"/>
    <property type="match status" value="1"/>
</dbReference>
<dbReference type="Proteomes" id="UP000003959">
    <property type="component" value="Unassembled WGS sequence"/>
</dbReference>
<organism evidence="6 7">
    <name type="scientific">Moorena producens 3L</name>
    <dbReference type="NCBI Taxonomy" id="489825"/>
    <lineage>
        <taxon>Bacteria</taxon>
        <taxon>Bacillati</taxon>
        <taxon>Cyanobacteriota</taxon>
        <taxon>Cyanophyceae</taxon>
        <taxon>Coleofasciculales</taxon>
        <taxon>Coleofasciculaceae</taxon>
        <taxon>Moorena</taxon>
    </lineage>
</organism>
<dbReference type="InterPro" id="IPR029066">
    <property type="entry name" value="PLP-binding_barrel"/>
</dbReference>
<reference evidence="7" key="1">
    <citation type="journal article" date="2011" name="Proc. Natl. Acad. Sci. U.S.A.">
        <title>Genomic insights into the physiology and ecology of the marine filamentous cyanobacterium Lyngbya majuscula.</title>
        <authorList>
            <person name="Jones A.C."/>
            <person name="Monroe E.A."/>
            <person name="Podell S."/>
            <person name="Hess W.R."/>
            <person name="Klages S."/>
            <person name="Esquenazi E."/>
            <person name="Niessen S."/>
            <person name="Hoover H."/>
            <person name="Rothmann M."/>
            <person name="Lasken R.S."/>
            <person name="Yates J.R.III."/>
            <person name="Reinhardt R."/>
            <person name="Kube M."/>
            <person name="Burkart M.D."/>
            <person name="Allen E.E."/>
            <person name="Dorrestein P.C."/>
            <person name="Gerwick W.H."/>
            <person name="Gerwick L."/>
        </authorList>
    </citation>
    <scope>NUCLEOTIDE SEQUENCE [LARGE SCALE GENOMIC DNA]</scope>
    <source>
        <strain evidence="7">3L</strain>
    </source>
</reference>
<dbReference type="GO" id="GO:0030170">
    <property type="term" value="F:pyridoxal phosphate binding"/>
    <property type="evidence" value="ECO:0007669"/>
    <property type="project" value="UniProtKB-UniRule"/>
</dbReference>
<dbReference type="HOGENOM" id="CLU_059988_1_3_3"/>
<comment type="similarity">
    <text evidence="2 4">Belongs to the pyridoxal phosphate-binding protein YggS/PROSC family.</text>
</comment>
<dbReference type="eggNOG" id="COG0325">
    <property type="taxonomic scope" value="Bacteria"/>
</dbReference>
<dbReference type="Pfam" id="PF01168">
    <property type="entry name" value="Ala_racemase_N"/>
    <property type="match status" value="1"/>
</dbReference>
<dbReference type="EMBL" id="GL890816">
    <property type="protein sequence ID" value="EGJ35698.1"/>
    <property type="molecule type" value="Genomic_DNA"/>
</dbReference>
<dbReference type="FunFam" id="3.20.20.10:FF:000018">
    <property type="entry name" value="Pyridoxal phosphate homeostasis protein"/>
    <property type="match status" value="1"/>
</dbReference>
<evidence type="ECO:0000259" key="5">
    <source>
        <dbReference type="Pfam" id="PF01168"/>
    </source>
</evidence>
<feature type="modified residue" description="N6-(pyridoxal phosphate)lysine" evidence="2 3">
    <location>
        <position position="47"/>
    </location>
</feature>
<feature type="domain" description="Alanine racemase N-terminal" evidence="5">
    <location>
        <begin position="25"/>
        <end position="238"/>
    </location>
</feature>
<evidence type="ECO:0000313" key="6">
    <source>
        <dbReference type="EMBL" id="EGJ35698.1"/>
    </source>
</evidence>